<protein>
    <submittedName>
        <fullName evidence="5">TetR family transcriptional regulator</fullName>
    </submittedName>
</protein>
<evidence type="ECO:0000256" key="3">
    <source>
        <dbReference type="SAM" id="MobiDB-lite"/>
    </source>
</evidence>
<comment type="caution">
    <text evidence="5">The sequence shown here is derived from an EMBL/GenBank/DDBJ whole genome shotgun (WGS) entry which is preliminary data.</text>
</comment>
<feature type="domain" description="HTH tetR-type" evidence="4">
    <location>
        <begin position="21"/>
        <end position="81"/>
    </location>
</feature>
<evidence type="ECO:0000256" key="2">
    <source>
        <dbReference type="PROSITE-ProRule" id="PRU00335"/>
    </source>
</evidence>
<dbReference type="Pfam" id="PF17940">
    <property type="entry name" value="TetR_C_31"/>
    <property type="match status" value="1"/>
</dbReference>
<dbReference type="InterPro" id="IPR050109">
    <property type="entry name" value="HTH-type_TetR-like_transc_reg"/>
</dbReference>
<dbReference type="SUPFAM" id="SSF48498">
    <property type="entry name" value="Tetracyclin repressor-like, C-terminal domain"/>
    <property type="match status" value="1"/>
</dbReference>
<evidence type="ECO:0000313" key="5">
    <source>
        <dbReference type="EMBL" id="NNH23331.1"/>
    </source>
</evidence>
<proteinExistence type="predicted"/>
<feature type="compositionally biased region" description="Low complexity" evidence="3">
    <location>
        <begin position="193"/>
        <end position="216"/>
    </location>
</feature>
<keyword evidence="1 2" id="KW-0238">DNA-binding</keyword>
<dbReference type="RefSeq" id="WP_171203148.1">
    <property type="nucleotide sequence ID" value="NZ_BAAANP010000058.1"/>
</dbReference>
<feature type="DNA-binding region" description="H-T-H motif" evidence="2">
    <location>
        <begin position="44"/>
        <end position="63"/>
    </location>
</feature>
<dbReference type="GO" id="GO:0003700">
    <property type="term" value="F:DNA-binding transcription factor activity"/>
    <property type="evidence" value="ECO:0007669"/>
    <property type="project" value="TreeGrafter"/>
</dbReference>
<dbReference type="PANTHER" id="PTHR30055">
    <property type="entry name" value="HTH-TYPE TRANSCRIPTIONAL REGULATOR RUTR"/>
    <property type="match status" value="1"/>
</dbReference>
<keyword evidence="6" id="KW-1185">Reference proteome</keyword>
<dbReference type="Proteomes" id="UP000555552">
    <property type="component" value="Unassembled WGS sequence"/>
</dbReference>
<organism evidence="5 6">
    <name type="scientific">Pseudokineococcus marinus</name>
    <dbReference type="NCBI Taxonomy" id="351215"/>
    <lineage>
        <taxon>Bacteria</taxon>
        <taxon>Bacillati</taxon>
        <taxon>Actinomycetota</taxon>
        <taxon>Actinomycetes</taxon>
        <taxon>Kineosporiales</taxon>
        <taxon>Kineosporiaceae</taxon>
        <taxon>Pseudokineococcus</taxon>
    </lineage>
</organism>
<feature type="region of interest" description="Disordered" evidence="3">
    <location>
        <begin position="193"/>
        <end position="223"/>
    </location>
</feature>
<evidence type="ECO:0000256" key="1">
    <source>
        <dbReference type="ARBA" id="ARBA00023125"/>
    </source>
</evidence>
<dbReference type="InterPro" id="IPR009057">
    <property type="entry name" value="Homeodomain-like_sf"/>
</dbReference>
<feature type="compositionally biased region" description="Low complexity" evidence="3">
    <location>
        <begin position="1"/>
        <end position="12"/>
    </location>
</feature>
<dbReference type="AlphaFoldDB" id="A0A849BL14"/>
<dbReference type="InterPro" id="IPR001647">
    <property type="entry name" value="HTH_TetR"/>
</dbReference>
<gene>
    <name evidence="5" type="ORF">HLB09_09545</name>
</gene>
<dbReference type="PANTHER" id="PTHR30055:SF231">
    <property type="entry name" value="TRANSCRIPTIONAL REGULATORY PROTEIN (PROBABLY DEOR-FAMILY)-RELATED"/>
    <property type="match status" value="1"/>
</dbReference>
<name>A0A849BL14_9ACTN</name>
<dbReference type="SUPFAM" id="SSF46689">
    <property type="entry name" value="Homeodomain-like"/>
    <property type="match status" value="1"/>
</dbReference>
<dbReference type="Gene3D" id="1.10.357.10">
    <property type="entry name" value="Tetracycline Repressor, domain 2"/>
    <property type="match status" value="1"/>
</dbReference>
<feature type="region of interest" description="Disordered" evidence="3">
    <location>
        <begin position="1"/>
        <end position="23"/>
    </location>
</feature>
<dbReference type="Pfam" id="PF00440">
    <property type="entry name" value="TetR_N"/>
    <property type="match status" value="1"/>
</dbReference>
<dbReference type="PROSITE" id="PS50977">
    <property type="entry name" value="HTH_TETR_2"/>
    <property type="match status" value="1"/>
</dbReference>
<dbReference type="InterPro" id="IPR041583">
    <property type="entry name" value="TetR_C_31"/>
</dbReference>
<evidence type="ECO:0000313" key="6">
    <source>
        <dbReference type="Proteomes" id="UP000555552"/>
    </source>
</evidence>
<dbReference type="InterPro" id="IPR036271">
    <property type="entry name" value="Tet_transcr_reg_TetR-rel_C_sf"/>
</dbReference>
<accession>A0A849BL14</accession>
<evidence type="ECO:0000259" key="4">
    <source>
        <dbReference type="PROSITE" id="PS50977"/>
    </source>
</evidence>
<dbReference type="EMBL" id="JABEMA010000125">
    <property type="protein sequence ID" value="NNH23331.1"/>
    <property type="molecule type" value="Genomic_DNA"/>
</dbReference>
<dbReference type="GO" id="GO:0000976">
    <property type="term" value="F:transcription cis-regulatory region binding"/>
    <property type="evidence" value="ECO:0007669"/>
    <property type="project" value="TreeGrafter"/>
</dbReference>
<reference evidence="5 6" key="1">
    <citation type="submission" date="2020-05" db="EMBL/GenBank/DDBJ databases">
        <title>MicrobeNet Type strains.</title>
        <authorList>
            <person name="Nicholson A.C."/>
        </authorList>
    </citation>
    <scope>NUCLEOTIDE SEQUENCE [LARGE SCALE GENOMIC DNA]</scope>
    <source>
        <strain evidence="5 6">JCM 14547</strain>
    </source>
</reference>
<sequence>MSASPTTEAAPRSPRPRRTDPHRRERIVAAALEVLAEHGVAGTTHRRVAAAADVPLGSTTYHFASLADLRAAAYRALQQRVSQQYEAALAAARTPAQLVDAVTDLVMGDAGASAADWSVTYELYLEALKDPALREVTEGWMATSRRVLERVVDPATARGLDALVEGLVMHRVLSTAPMGRDVVREAVRRAVGAPVDDRAPGPATTPATAPAPAPTGRDGDPRT</sequence>